<evidence type="ECO:0000259" key="1">
    <source>
        <dbReference type="Pfam" id="PF26130"/>
    </source>
</evidence>
<keyword evidence="3" id="KW-1185">Reference proteome</keyword>
<name>A0ABU6RP40_9FABA</name>
<dbReference type="EMBL" id="JASCZI010030949">
    <property type="protein sequence ID" value="MED6125453.1"/>
    <property type="molecule type" value="Genomic_DNA"/>
</dbReference>
<protein>
    <recommendedName>
        <fullName evidence="1">PB1-like domain-containing protein</fullName>
    </recommendedName>
</protein>
<organism evidence="2 3">
    <name type="scientific">Stylosanthes scabra</name>
    <dbReference type="NCBI Taxonomy" id="79078"/>
    <lineage>
        <taxon>Eukaryota</taxon>
        <taxon>Viridiplantae</taxon>
        <taxon>Streptophyta</taxon>
        <taxon>Embryophyta</taxon>
        <taxon>Tracheophyta</taxon>
        <taxon>Spermatophyta</taxon>
        <taxon>Magnoliopsida</taxon>
        <taxon>eudicotyledons</taxon>
        <taxon>Gunneridae</taxon>
        <taxon>Pentapetalae</taxon>
        <taxon>rosids</taxon>
        <taxon>fabids</taxon>
        <taxon>Fabales</taxon>
        <taxon>Fabaceae</taxon>
        <taxon>Papilionoideae</taxon>
        <taxon>50 kb inversion clade</taxon>
        <taxon>dalbergioids sensu lato</taxon>
        <taxon>Dalbergieae</taxon>
        <taxon>Pterocarpus clade</taxon>
        <taxon>Stylosanthes</taxon>
    </lineage>
</organism>
<gene>
    <name evidence="2" type="ORF">PIB30_068697</name>
</gene>
<evidence type="ECO:0000313" key="2">
    <source>
        <dbReference type="EMBL" id="MED6125453.1"/>
    </source>
</evidence>
<comment type="caution">
    <text evidence="2">The sequence shown here is derived from an EMBL/GenBank/DDBJ whole genome shotgun (WGS) entry which is preliminary data.</text>
</comment>
<evidence type="ECO:0000313" key="3">
    <source>
        <dbReference type="Proteomes" id="UP001341840"/>
    </source>
</evidence>
<sequence length="196" mass="22179">MEWEENGGAATEKLVVVKLVVHRSNQSTPFFNPCIHRSQCLSVAVRQRSTSPLVKTVVRVSGGGWLRHFRERGPIQQEGSLLSQHPRDSKLNLVYDGGEETAFDNVNPEKLNLMVMKELFKGLGYTEYDYMYWLDEEVGLNGGGLNIITGDLSVVIIGEWALKHESQVHVYFEHPVDKAVEFVNLEEEAKCVKPQH</sequence>
<accession>A0ABU6RP40</accession>
<feature type="domain" description="PB1-like" evidence="1">
    <location>
        <begin position="88"/>
        <end position="174"/>
    </location>
</feature>
<dbReference type="InterPro" id="IPR058594">
    <property type="entry name" value="PB1-like_dom_pln"/>
</dbReference>
<proteinExistence type="predicted"/>
<dbReference type="Pfam" id="PF26130">
    <property type="entry name" value="PB1-like"/>
    <property type="match status" value="1"/>
</dbReference>
<dbReference type="Proteomes" id="UP001341840">
    <property type="component" value="Unassembled WGS sequence"/>
</dbReference>
<reference evidence="2 3" key="1">
    <citation type="journal article" date="2023" name="Plants (Basel)">
        <title>Bridging the Gap: Combining Genomics and Transcriptomics Approaches to Understand Stylosanthes scabra, an Orphan Legume from the Brazilian Caatinga.</title>
        <authorList>
            <person name="Ferreira-Neto J.R.C."/>
            <person name="da Silva M.D."/>
            <person name="Binneck E."/>
            <person name="de Melo N.F."/>
            <person name="da Silva R.H."/>
            <person name="de Melo A.L.T.M."/>
            <person name="Pandolfi V."/>
            <person name="Bustamante F.O."/>
            <person name="Brasileiro-Vidal A.C."/>
            <person name="Benko-Iseppon A.M."/>
        </authorList>
    </citation>
    <scope>NUCLEOTIDE SEQUENCE [LARGE SCALE GENOMIC DNA]</scope>
    <source>
        <tissue evidence="2">Leaves</tissue>
    </source>
</reference>